<dbReference type="Pfam" id="PF07905">
    <property type="entry name" value="PucR"/>
    <property type="match status" value="1"/>
</dbReference>
<feature type="domain" description="CdaR GGDEF-like" evidence="4">
    <location>
        <begin position="309"/>
        <end position="455"/>
    </location>
</feature>
<dbReference type="Proteomes" id="UP000290365">
    <property type="component" value="Chromosome"/>
</dbReference>
<organism evidence="5 6">
    <name type="scientific">Ktedonosporobacter rubrisoli</name>
    <dbReference type="NCBI Taxonomy" id="2509675"/>
    <lineage>
        <taxon>Bacteria</taxon>
        <taxon>Bacillati</taxon>
        <taxon>Chloroflexota</taxon>
        <taxon>Ktedonobacteria</taxon>
        <taxon>Ktedonobacterales</taxon>
        <taxon>Ktedonosporobacteraceae</taxon>
        <taxon>Ktedonosporobacter</taxon>
    </lineage>
</organism>
<gene>
    <name evidence="5" type="ORF">EPA93_45060</name>
</gene>
<dbReference type="InterPro" id="IPR051448">
    <property type="entry name" value="CdaR-like_regulators"/>
</dbReference>
<proteinExistence type="inferred from homology"/>
<dbReference type="InterPro" id="IPR012914">
    <property type="entry name" value="PucR_dom"/>
</dbReference>
<dbReference type="OrthoDB" id="143422at2"/>
<dbReference type="InterPro" id="IPR042070">
    <property type="entry name" value="PucR_C-HTH_sf"/>
</dbReference>
<dbReference type="Pfam" id="PF17853">
    <property type="entry name" value="GGDEF_2"/>
    <property type="match status" value="1"/>
</dbReference>
<name>A0A4P6K3J2_KTERU</name>
<feature type="domain" description="PucR C-terminal helix-turn-helix" evidence="3">
    <location>
        <begin position="508"/>
        <end position="566"/>
    </location>
</feature>
<dbReference type="InterPro" id="IPR029016">
    <property type="entry name" value="GAF-like_dom_sf"/>
</dbReference>
<sequence>MTFTVRDALRTGRLSEAHIRAGADGLGRIVSSVNVMEVPDILAWIKPHELLLTTLYPLRDDPASLGSFVLELAQRELAGIVVKTGRYFEAIPQEMCSAAERCKLPLIELRSEVSFDEIITELLSSILSVQTQRLQHSEEVHRRFTAIVLAGGGLQHIADNLALLIGNPVAIIAPDRRILALAAADDASKDTLNAFVRVRVGVRYLHIDTSMCQGITESTVSKFRCNLQAKEKHFIGFACAIRVGAHNYGSIVTLETNRQFDYDEDAIAMEHAATVSALAVTKEQAIVAVERKFQSDFLDDLLAGRILSMETVISRAQTLDWRLDRPGIVYVVEVRGDDLVSPASGWQAVYRPDTASSLLLESARAAAKHVDSEAIVVEKSGQLIFILGAAPARVGYKGARLKASFKNDIDVGQHLLRNLRFLQRDRQFVMGIGRPCEDALHLHRSYREAQQALAIGSQLQGSGTVIHFNDLGFQRILSQFENPAELQAFAEELLGTLIEYDTHHDADLLYTLEVLLNSNLNMAVAARRLHLHYNSLRYRLQKIEELTGPFMDDAQQRMNLELALQIRKANRE</sequence>
<dbReference type="RefSeq" id="WP_129893828.1">
    <property type="nucleotide sequence ID" value="NZ_CP035758.1"/>
</dbReference>
<dbReference type="KEGG" id="kbs:EPA93_45060"/>
<dbReference type="AlphaFoldDB" id="A0A4P6K3J2"/>
<comment type="similarity">
    <text evidence="1">Belongs to the CdaR family.</text>
</comment>
<evidence type="ECO:0000313" key="5">
    <source>
        <dbReference type="EMBL" id="QBD82759.1"/>
    </source>
</evidence>
<accession>A0A4P6K3J2</accession>
<dbReference type="Pfam" id="PF13556">
    <property type="entry name" value="HTH_30"/>
    <property type="match status" value="1"/>
</dbReference>
<evidence type="ECO:0000313" key="6">
    <source>
        <dbReference type="Proteomes" id="UP000290365"/>
    </source>
</evidence>
<dbReference type="Gene3D" id="3.30.450.40">
    <property type="match status" value="1"/>
</dbReference>
<dbReference type="PANTHER" id="PTHR33744:SF1">
    <property type="entry name" value="DNA-BINDING TRANSCRIPTIONAL ACTIVATOR ADER"/>
    <property type="match status" value="1"/>
</dbReference>
<evidence type="ECO:0000259" key="3">
    <source>
        <dbReference type="Pfam" id="PF13556"/>
    </source>
</evidence>
<reference evidence="5 6" key="1">
    <citation type="submission" date="2019-01" db="EMBL/GenBank/DDBJ databases">
        <title>Ktedonosporobacter rubrisoli SCAWS-G2.</title>
        <authorList>
            <person name="Huang Y."/>
            <person name="Yan B."/>
        </authorList>
    </citation>
    <scope>NUCLEOTIDE SEQUENCE [LARGE SCALE GENOMIC DNA]</scope>
    <source>
        <strain evidence="5 6">SCAWS-G2</strain>
    </source>
</reference>
<evidence type="ECO:0000259" key="4">
    <source>
        <dbReference type="Pfam" id="PF17853"/>
    </source>
</evidence>
<dbReference type="EMBL" id="CP035758">
    <property type="protein sequence ID" value="QBD82759.1"/>
    <property type="molecule type" value="Genomic_DNA"/>
</dbReference>
<dbReference type="Gene3D" id="1.10.10.2840">
    <property type="entry name" value="PucR C-terminal helix-turn-helix domain"/>
    <property type="match status" value="1"/>
</dbReference>
<dbReference type="PANTHER" id="PTHR33744">
    <property type="entry name" value="CARBOHYDRATE DIACID REGULATOR"/>
    <property type="match status" value="1"/>
</dbReference>
<feature type="domain" description="Purine catabolism PurC-like" evidence="2">
    <location>
        <begin position="8"/>
        <end position="126"/>
    </location>
</feature>
<evidence type="ECO:0000259" key="2">
    <source>
        <dbReference type="Pfam" id="PF07905"/>
    </source>
</evidence>
<dbReference type="InterPro" id="IPR041522">
    <property type="entry name" value="CdaR_GGDEF"/>
</dbReference>
<protein>
    <submittedName>
        <fullName evidence="5">PucR family transcriptional regulator</fullName>
    </submittedName>
</protein>
<keyword evidence="6" id="KW-1185">Reference proteome</keyword>
<evidence type="ECO:0000256" key="1">
    <source>
        <dbReference type="ARBA" id="ARBA00006754"/>
    </source>
</evidence>
<dbReference type="InterPro" id="IPR025736">
    <property type="entry name" value="PucR_C-HTH_dom"/>
</dbReference>